<dbReference type="EMBL" id="JYNU01000057">
    <property type="protein sequence ID" value="KMO69547.1"/>
    <property type="molecule type" value="Genomic_DNA"/>
</dbReference>
<dbReference type="GO" id="GO:0008672">
    <property type="term" value="F:2-dehydro-3-deoxyglucarate aldolase activity"/>
    <property type="evidence" value="ECO:0007669"/>
    <property type="project" value="UniProtKB-EC"/>
</dbReference>
<feature type="domain" description="HpcH/HpaI aldolase/citrate lyase" evidence="4">
    <location>
        <begin position="18"/>
        <end position="240"/>
    </location>
</feature>
<sequence length="258" mass="26460">MTASEFASRMRRRERLIGYWSVLDCPVAHEWLAYVGYDYLALDLQHGLIGYSGMVAGLTAVDAAQGPVGMVRVEANDPTPIGRALDAGAAGVIVPLVNTAAEAASAVAAATYPPAGIRSYGPMRAQLRIGPTPAVANNDTVVLAMIETPQGLANVEEICATEGLTGVYVGPSDLRIAVGGAHSQDPAVDDEFEAALVRVREAAAAAGIAAGIHTPDGATASRRLGEGYTFASVASDLTHLKIAAASHLKAANDEPGGS</sequence>
<dbReference type="InterPro" id="IPR040442">
    <property type="entry name" value="Pyrv_kinase-like_dom_sf"/>
</dbReference>
<evidence type="ECO:0000256" key="1">
    <source>
        <dbReference type="ARBA" id="ARBA00005568"/>
    </source>
</evidence>
<keyword evidence="2" id="KW-0479">Metal-binding</keyword>
<reference evidence="5 6" key="1">
    <citation type="journal article" date="2015" name="Genome Biol. Evol.">
        <title>Characterization of Three Mycobacterium spp. with Potential Use in Bioremediation by Genome Sequencing and Comparative Genomics.</title>
        <authorList>
            <person name="Das S."/>
            <person name="Pettersson B.M."/>
            <person name="Behra P.R."/>
            <person name="Ramesh M."/>
            <person name="Dasgupta S."/>
            <person name="Bhattacharya A."/>
            <person name="Kirsebom L.A."/>
        </authorList>
    </citation>
    <scope>NUCLEOTIDE SEQUENCE [LARGE SCALE GENOMIC DNA]</scope>
    <source>
        <strain evidence="5 6">DSM 44075</strain>
    </source>
</reference>
<dbReference type="AlphaFoldDB" id="A0A0J6VIZ6"/>
<dbReference type="PANTHER" id="PTHR30502">
    <property type="entry name" value="2-KETO-3-DEOXY-L-RHAMNONATE ALDOLASE"/>
    <property type="match status" value="1"/>
</dbReference>
<dbReference type="PANTHER" id="PTHR30502:SF0">
    <property type="entry name" value="PHOSPHOENOLPYRUVATE CARBOXYLASE FAMILY PROTEIN"/>
    <property type="match status" value="1"/>
</dbReference>
<proteinExistence type="inferred from homology"/>
<accession>A0A0J6VIZ6</accession>
<evidence type="ECO:0000259" key="4">
    <source>
        <dbReference type="Pfam" id="PF03328"/>
    </source>
</evidence>
<dbReference type="EC" id="4.1.2.20" evidence="5"/>
<comment type="similarity">
    <text evidence="1">Belongs to the HpcH/HpaI aldolase family.</text>
</comment>
<evidence type="ECO:0000313" key="5">
    <source>
        <dbReference type="EMBL" id="KMO69547.1"/>
    </source>
</evidence>
<organism evidence="5 6">
    <name type="scientific">Mycolicibacterium obuense</name>
    <dbReference type="NCBI Taxonomy" id="1807"/>
    <lineage>
        <taxon>Bacteria</taxon>
        <taxon>Bacillati</taxon>
        <taxon>Actinomycetota</taxon>
        <taxon>Actinomycetes</taxon>
        <taxon>Mycobacteriales</taxon>
        <taxon>Mycobacteriaceae</taxon>
        <taxon>Mycolicibacterium</taxon>
    </lineage>
</organism>
<evidence type="ECO:0000256" key="2">
    <source>
        <dbReference type="ARBA" id="ARBA00022723"/>
    </source>
</evidence>
<dbReference type="Pfam" id="PF03328">
    <property type="entry name" value="HpcH_HpaI"/>
    <property type="match status" value="1"/>
</dbReference>
<dbReference type="Gene3D" id="3.20.20.60">
    <property type="entry name" value="Phosphoenolpyruvate-binding domains"/>
    <property type="match status" value="1"/>
</dbReference>
<keyword evidence="3 5" id="KW-0456">Lyase</keyword>
<dbReference type="InterPro" id="IPR015813">
    <property type="entry name" value="Pyrv/PenolPyrv_kinase-like_dom"/>
</dbReference>
<dbReference type="GO" id="GO:0005737">
    <property type="term" value="C:cytoplasm"/>
    <property type="evidence" value="ECO:0007669"/>
    <property type="project" value="TreeGrafter"/>
</dbReference>
<dbReference type="InterPro" id="IPR050251">
    <property type="entry name" value="HpcH-HpaI_aldolase"/>
</dbReference>
<gene>
    <name evidence="5" type="primary">garL</name>
    <name evidence="5" type="ORF">MOBUDSM44075_04973</name>
</gene>
<dbReference type="InterPro" id="IPR005000">
    <property type="entry name" value="Aldolase/citrate-lyase_domain"/>
</dbReference>
<dbReference type="SUPFAM" id="SSF51621">
    <property type="entry name" value="Phosphoenolpyruvate/pyruvate domain"/>
    <property type="match status" value="1"/>
</dbReference>
<dbReference type="PATRIC" id="fig|1807.14.peg.5010"/>
<dbReference type="GO" id="GO:0046872">
    <property type="term" value="F:metal ion binding"/>
    <property type="evidence" value="ECO:0007669"/>
    <property type="project" value="UniProtKB-KW"/>
</dbReference>
<comment type="caution">
    <text evidence="5">The sequence shown here is derived from an EMBL/GenBank/DDBJ whole genome shotgun (WGS) entry which is preliminary data.</text>
</comment>
<protein>
    <submittedName>
        <fullName evidence="5">5-keto-4-deoxy-D-glucarate aldolase</fullName>
        <ecNumber evidence="5">4.1.2.20</ecNumber>
    </submittedName>
</protein>
<dbReference type="Proteomes" id="UP000036313">
    <property type="component" value="Unassembled WGS sequence"/>
</dbReference>
<name>A0A0J6VIZ6_9MYCO</name>
<evidence type="ECO:0000313" key="6">
    <source>
        <dbReference type="Proteomes" id="UP000036313"/>
    </source>
</evidence>
<evidence type="ECO:0000256" key="3">
    <source>
        <dbReference type="ARBA" id="ARBA00023239"/>
    </source>
</evidence>
<dbReference type="RefSeq" id="WP_048424985.1">
    <property type="nucleotide sequence ID" value="NZ_JYNU01000057.1"/>
</dbReference>